<dbReference type="AlphaFoldDB" id="A0A9P8W4L1"/>
<keyword evidence="4" id="KW-1185">Reference proteome</keyword>
<dbReference type="Pfam" id="PF20521">
    <property type="entry name" value="DUF6736"/>
    <property type="match status" value="1"/>
</dbReference>
<evidence type="ECO:0000256" key="1">
    <source>
        <dbReference type="SAM" id="SignalP"/>
    </source>
</evidence>
<gene>
    <name evidence="3" type="ORF">B0T10DRAFT_490696</name>
</gene>
<feature type="signal peptide" evidence="1">
    <location>
        <begin position="1"/>
        <end position="21"/>
    </location>
</feature>
<proteinExistence type="predicted"/>
<dbReference type="InterPro" id="IPR046624">
    <property type="entry name" value="CSS2_C"/>
</dbReference>
<dbReference type="OrthoDB" id="5059029at2759"/>
<name>A0A9P8W4L1_9HYPO</name>
<dbReference type="EMBL" id="JAGPYM010000015">
    <property type="protein sequence ID" value="KAH6887094.1"/>
    <property type="molecule type" value="Genomic_DNA"/>
</dbReference>
<evidence type="ECO:0000313" key="3">
    <source>
        <dbReference type="EMBL" id="KAH6887094.1"/>
    </source>
</evidence>
<evidence type="ECO:0000259" key="2">
    <source>
        <dbReference type="Pfam" id="PF20521"/>
    </source>
</evidence>
<evidence type="ECO:0000313" key="4">
    <source>
        <dbReference type="Proteomes" id="UP000777438"/>
    </source>
</evidence>
<feature type="domain" description="Secreted protein CSS2 C-terminal" evidence="2">
    <location>
        <begin position="50"/>
        <end position="176"/>
    </location>
</feature>
<sequence length="195" mass="21224">MKFGIMQFVAAMSLVPSLCSGAAMPVTEREPLPLLMPAAFASYELENYEGSLEKRRDVNICDVVSALGACVTILAEIKNVVLEISAAIKSNSDQKKCSTITGYAGPKGDVKYKYRSEGRNCDTTAQQDTIAGAIEHHLKNRGTKLCRTECLQLTHGGTWHGYLLLGPAKDFNSNMYCGAHLSYGHCDHGGKYDLQ</sequence>
<feature type="chain" id="PRO_5040505611" description="Secreted protein CSS2 C-terminal domain-containing protein" evidence="1">
    <location>
        <begin position="22"/>
        <end position="195"/>
    </location>
</feature>
<accession>A0A9P8W4L1</accession>
<dbReference type="Proteomes" id="UP000777438">
    <property type="component" value="Unassembled WGS sequence"/>
</dbReference>
<reference evidence="3 4" key="1">
    <citation type="journal article" date="2021" name="Nat. Commun.">
        <title>Genetic determinants of endophytism in the Arabidopsis root mycobiome.</title>
        <authorList>
            <person name="Mesny F."/>
            <person name="Miyauchi S."/>
            <person name="Thiergart T."/>
            <person name="Pickel B."/>
            <person name="Atanasova L."/>
            <person name="Karlsson M."/>
            <person name="Huettel B."/>
            <person name="Barry K.W."/>
            <person name="Haridas S."/>
            <person name="Chen C."/>
            <person name="Bauer D."/>
            <person name="Andreopoulos W."/>
            <person name="Pangilinan J."/>
            <person name="LaButti K."/>
            <person name="Riley R."/>
            <person name="Lipzen A."/>
            <person name="Clum A."/>
            <person name="Drula E."/>
            <person name="Henrissat B."/>
            <person name="Kohler A."/>
            <person name="Grigoriev I.V."/>
            <person name="Martin F.M."/>
            <person name="Hacquard S."/>
        </authorList>
    </citation>
    <scope>NUCLEOTIDE SEQUENCE [LARGE SCALE GENOMIC DNA]</scope>
    <source>
        <strain evidence="3 4">MPI-CAGE-CH-0241</strain>
    </source>
</reference>
<protein>
    <recommendedName>
        <fullName evidence="2">Secreted protein CSS2 C-terminal domain-containing protein</fullName>
    </recommendedName>
</protein>
<comment type="caution">
    <text evidence="3">The sequence shown here is derived from an EMBL/GenBank/DDBJ whole genome shotgun (WGS) entry which is preliminary data.</text>
</comment>
<keyword evidence="1" id="KW-0732">Signal</keyword>
<organism evidence="3 4">
    <name type="scientific">Thelonectria olida</name>
    <dbReference type="NCBI Taxonomy" id="1576542"/>
    <lineage>
        <taxon>Eukaryota</taxon>
        <taxon>Fungi</taxon>
        <taxon>Dikarya</taxon>
        <taxon>Ascomycota</taxon>
        <taxon>Pezizomycotina</taxon>
        <taxon>Sordariomycetes</taxon>
        <taxon>Hypocreomycetidae</taxon>
        <taxon>Hypocreales</taxon>
        <taxon>Nectriaceae</taxon>
        <taxon>Thelonectria</taxon>
    </lineage>
</organism>